<dbReference type="PANTHER" id="PTHR30023">
    <property type="entry name" value="D-ALANYL-D-ALANINE CARBOXYPEPTIDASE"/>
    <property type="match status" value="1"/>
</dbReference>
<dbReference type="GO" id="GO:0006508">
    <property type="term" value="P:proteolysis"/>
    <property type="evidence" value="ECO:0007669"/>
    <property type="project" value="InterPro"/>
</dbReference>
<reference evidence="3" key="1">
    <citation type="submission" date="2018-05" db="EMBL/GenBank/DDBJ databases">
        <authorList>
            <person name="Lanie J.A."/>
            <person name="Ng W.-L."/>
            <person name="Kazmierczak K.M."/>
            <person name="Andrzejewski T.M."/>
            <person name="Davidsen T.M."/>
            <person name="Wayne K.J."/>
            <person name="Tettelin H."/>
            <person name="Glass J.I."/>
            <person name="Rusch D."/>
            <person name="Podicherti R."/>
            <person name="Tsui H.-C.T."/>
            <person name="Winkler M.E."/>
        </authorList>
    </citation>
    <scope>NUCLEOTIDE SEQUENCE</scope>
</reference>
<evidence type="ECO:0000256" key="1">
    <source>
        <dbReference type="ARBA" id="ARBA00006096"/>
    </source>
</evidence>
<dbReference type="EMBL" id="UINC01058456">
    <property type="protein sequence ID" value="SVB80736.1"/>
    <property type="molecule type" value="Genomic_DNA"/>
</dbReference>
<keyword evidence="2" id="KW-0378">Hydrolase</keyword>
<evidence type="ECO:0008006" key="4">
    <source>
        <dbReference type="Google" id="ProtNLM"/>
    </source>
</evidence>
<feature type="non-terminal residue" evidence="3">
    <location>
        <position position="119"/>
    </location>
</feature>
<organism evidence="3">
    <name type="scientific">marine metagenome</name>
    <dbReference type="NCBI Taxonomy" id="408172"/>
    <lineage>
        <taxon>unclassified sequences</taxon>
        <taxon>metagenomes</taxon>
        <taxon>ecological metagenomes</taxon>
    </lineage>
</organism>
<proteinExistence type="inferred from homology"/>
<comment type="similarity">
    <text evidence="1">Belongs to the peptidase S13 family.</text>
</comment>
<evidence type="ECO:0000313" key="3">
    <source>
        <dbReference type="EMBL" id="SVB80736.1"/>
    </source>
</evidence>
<dbReference type="AlphaFoldDB" id="A0A382H086"/>
<name>A0A382H086_9ZZZZ</name>
<sequence>MQLFKQSYILFLIWCISCAPRKALFHNPGPSLLVRKINNLIVNSGLDANMGIKIVALQSGQTLYALNSQKLLMPASNNKLYTCAAALEKLGSDYRFKTFLLRHGNNLILKGGGDPDLTI</sequence>
<dbReference type="Pfam" id="PF02113">
    <property type="entry name" value="Peptidase_S13"/>
    <property type="match status" value="1"/>
</dbReference>
<dbReference type="GO" id="GO:0000270">
    <property type="term" value="P:peptidoglycan metabolic process"/>
    <property type="evidence" value="ECO:0007669"/>
    <property type="project" value="TreeGrafter"/>
</dbReference>
<dbReference type="PANTHER" id="PTHR30023:SF0">
    <property type="entry name" value="PENICILLIN-SENSITIVE CARBOXYPEPTIDASE A"/>
    <property type="match status" value="1"/>
</dbReference>
<accession>A0A382H086</accession>
<dbReference type="GO" id="GO:0004185">
    <property type="term" value="F:serine-type carboxypeptidase activity"/>
    <property type="evidence" value="ECO:0007669"/>
    <property type="project" value="InterPro"/>
</dbReference>
<dbReference type="InterPro" id="IPR000667">
    <property type="entry name" value="Peptidase_S13"/>
</dbReference>
<dbReference type="Gene3D" id="3.40.710.10">
    <property type="entry name" value="DD-peptidase/beta-lactamase superfamily"/>
    <property type="match status" value="1"/>
</dbReference>
<protein>
    <recommendedName>
        <fullName evidence="4">D-alanyl-D-alanine carboxypeptidase/D-alanyl-D-alanine-endopeptidase</fullName>
    </recommendedName>
</protein>
<evidence type="ECO:0000256" key="2">
    <source>
        <dbReference type="ARBA" id="ARBA00022801"/>
    </source>
</evidence>
<dbReference type="InterPro" id="IPR012338">
    <property type="entry name" value="Beta-lactam/transpept-like"/>
</dbReference>
<dbReference type="SUPFAM" id="SSF56601">
    <property type="entry name" value="beta-lactamase/transpeptidase-like"/>
    <property type="match status" value="1"/>
</dbReference>
<gene>
    <name evidence="3" type="ORF">METZ01_LOCUS233590</name>
</gene>